<keyword evidence="2" id="KW-1185">Reference proteome</keyword>
<evidence type="ECO:0000313" key="2">
    <source>
        <dbReference type="Proteomes" id="UP000828390"/>
    </source>
</evidence>
<evidence type="ECO:0000313" key="1">
    <source>
        <dbReference type="EMBL" id="KAH3726766.1"/>
    </source>
</evidence>
<reference evidence="1" key="2">
    <citation type="submission" date="2020-11" db="EMBL/GenBank/DDBJ databases">
        <authorList>
            <person name="McCartney M.A."/>
            <person name="Auch B."/>
            <person name="Kono T."/>
            <person name="Mallez S."/>
            <person name="Becker A."/>
            <person name="Gohl D.M."/>
            <person name="Silverstein K.A.T."/>
            <person name="Koren S."/>
            <person name="Bechman K.B."/>
            <person name="Herman A."/>
            <person name="Abrahante J.E."/>
            <person name="Garbe J."/>
        </authorList>
    </citation>
    <scope>NUCLEOTIDE SEQUENCE</scope>
    <source>
        <strain evidence="1">Duluth1</strain>
        <tissue evidence="1">Whole animal</tissue>
    </source>
</reference>
<proteinExistence type="predicted"/>
<comment type="caution">
    <text evidence="1">The sequence shown here is derived from an EMBL/GenBank/DDBJ whole genome shotgun (WGS) entry which is preliminary data.</text>
</comment>
<gene>
    <name evidence="1" type="ORF">DPMN_052635</name>
</gene>
<dbReference type="AlphaFoldDB" id="A0A9D4CL89"/>
<name>A0A9D4CL89_DREPO</name>
<protein>
    <submittedName>
        <fullName evidence="1">Uncharacterized protein</fullName>
    </submittedName>
</protein>
<dbReference type="EMBL" id="JAIWYP010000012">
    <property type="protein sequence ID" value="KAH3726766.1"/>
    <property type="molecule type" value="Genomic_DNA"/>
</dbReference>
<dbReference type="Proteomes" id="UP000828390">
    <property type="component" value="Unassembled WGS sequence"/>
</dbReference>
<accession>A0A9D4CL89</accession>
<sequence>MITRAYILRTTLSCAYNQDDPEDKRFVQDLIEELEGRRGLRLYVPGRDDLSDASQHISNAGEIEGKVGTYQRL</sequence>
<organism evidence="1 2">
    <name type="scientific">Dreissena polymorpha</name>
    <name type="common">Zebra mussel</name>
    <name type="synonym">Mytilus polymorpha</name>
    <dbReference type="NCBI Taxonomy" id="45954"/>
    <lineage>
        <taxon>Eukaryota</taxon>
        <taxon>Metazoa</taxon>
        <taxon>Spiralia</taxon>
        <taxon>Lophotrochozoa</taxon>
        <taxon>Mollusca</taxon>
        <taxon>Bivalvia</taxon>
        <taxon>Autobranchia</taxon>
        <taxon>Heteroconchia</taxon>
        <taxon>Euheterodonta</taxon>
        <taxon>Imparidentia</taxon>
        <taxon>Neoheterodontei</taxon>
        <taxon>Myida</taxon>
        <taxon>Dreissenoidea</taxon>
        <taxon>Dreissenidae</taxon>
        <taxon>Dreissena</taxon>
    </lineage>
</organism>
<reference evidence="1" key="1">
    <citation type="journal article" date="2019" name="bioRxiv">
        <title>The Genome of the Zebra Mussel, Dreissena polymorpha: A Resource for Invasive Species Research.</title>
        <authorList>
            <person name="McCartney M.A."/>
            <person name="Auch B."/>
            <person name="Kono T."/>
            <person name="Mallez S."/>
            <person name="Zhang Y."/>
            <person name="Obille A."/>
            <person name="Becker A."/>
            <person name="Abrahante J.E."/>
            <person name="Garbe J."/>
            <person name="Badalamenti J.P."/>
            <person name="Herman A."/>
            <person name="Mangelson H."/>
            <person name="Liachko I."/>
            <person name="Sullivan S."/>
            <person name="Sone E.D."/>
            <person name="Koren S."/>
            <person name="Silverstein K.A.T."/>
            <person name="Beckman K.B."/>
            <person name="Gohl D.M."/>
        </authorList>
    </citation>
    <scope>NUCLEOTIDE SEQUENCE</scope>
    <source>
        <strain evidence="1">Duluth1</strain>
        <tissue evidence="1">Whole animal</tissue>
    </source>
</reference>